<keyword evidence="4" id="KW-1185">Reference proteome</keyword>
<keyword evidence="1" id="KW-1133">Transmembrane helix</keyword>
<dbReference type="PROSITE" id="PS50011">
    <property type="entry name" value="PROTEIN_KINASE_DOM"/>
    <property type="match status" value="1"/>
</dbReference>
<dbReference type="Pfam" id="PF00069">
    <property type="entry name" value="Pkinase"/>
    <property type="match status" value="1"/>
</dbReference>
<name>D8PXE4_SCHCM</name>
<proteinExistence type="predicted"/>
<dbReference type="OMA" id="RCRNTEL"/>
<keyword evidence="1" id="KW-0812">Transmembrane</keyword>
<sequence length="331" mass="36878">MPEVNAPFGSWTTDIELKSLEPGIMQALMLGVTRTVKSLKTDDGAYALKYWYDPVPQEDVLRQMQICIQAEDCAVPIVGRVFDDGAMVGYVMPLETPLDPASIATKDERLAIIHELCDLVERLHQKDIVHGDLKCQNLVRCANGFLRFIDFDCASRVGDGYVATQATAEFISQRRMLRHGFNPEPLTLAEDYHALALTIFELYTGQDNFYRFGPLSAEDYEEWSSVCCDAVVVGMPPDVSRIDDADIAQLIMSYFNRAPPRILTSSSTSCPIVVFLDNATHIPVSFAAICANAMGILFVLTYLSRLQRRKRAKGVLHVEVHTYDRICGNGG</sequence>
<protein>
    <recommendedName>
        <fullName evidence="2">Protein kinase domain-containing protein</fullName>
    </recommendedName>
</protein>
<dbReference type="EMBL" id="GL377304">
    <property type="protein sequence ID" value="EFI99657.1"/>
    <property type="molecule type" value="Genomic_DNA"/>
</dbReference>
<dbReference type="HOGENOM" id="CLU_070397_0_0_1"/>
<dbReference type="Gene3D" id="1.10.510.10">
    <property type="entry name" value="Transferase(Phosphotransferase) domain 1"/>
    <property type="match status" value="1"/>
</dbReference>
<evidence type="ECO:0000313" key="4">
    <source>
        <dbReference type="Proteomes" id="UP000007431"/>
    </source>
</evidence>
<keyword evidence="1" id="KW-0472">Membrane</keyword>
<reference evidence="3 4" key="1">
    <citation type="journal article" date="2010" name="Nat. Biotechnol.">
        <title>Genome sequence of the model mushroom Schizophyllum commune.</title>
        <authorList>
            <person name="Ohm R.A."/>
            <person name="de Jong J.F."/>
            <person name="Lugones L.G."/>
            <person name="Aerts A."/>
            <person name="Kothe E."/>
            <person name="Stajich J.E."/>
            <person name="de Vries R.P."/>
            <person name="Record E."/>
            <person name="Levasseur A."/>
            <person name="Baker S.E."/>
            <person name="Bartholomew K.A."/>
            <person name="Coutinho P.M."/>
            <person name="Erdmann S."/>
            <person name="Fowler T.J."/>
            <person name="Gathman A.C."/>
            <person name="Lombard V."/>
            <person name="Henrissat B."/>
            <person name="Knabe N."/>
            <person name="Kuees U."/>
            <person name="Lilly W.W."/>
            <person name="Lindquist E."/>
            <person name="Lucas S."/>
            <person name="Magnuson J.K."/>
            <person name="Piumi F."/>
            <person name="Raudaskoski M."/>
            <person name="Salamov A."/>
            <person name="Schmutz J."/>
            <person name="Schwarze F.W.M.R."/>
            <person name="vanKuyk P.A."/>
            <person name="Horton J.S."/>
            <person name="Grigoriev I.V."/>
            <person name="Woesten H.A.B."/>
        </authorList>
    </citation>
    <scope>NUCLEOTIDE SEQUENCE [LARGE SCALE GENOMIC DNA]</scope>
    <source>
        <strain evidence="4">H4-8 / FGSC 9210</strain>
    </source>
</reference>
<dbReference type="GO" id="GO:0004672">
    <property type="term" value="F:protein kinase activity"/>
    <property type="evidence" value="ECO:0007669"/>
    <property type="project" value="InterPro"/>
</dbReference>
<organism evidence="4">
    <name type="scientific">Schizophyllum commune (strain H4-8 / FGSC 9210)</name>
    <name type="common">Split gill fungus</name>
    <dbReference type="NCBI Taxonomy" id="578458"/>
    <lineage>
        <taxon>Eukaryota</taxon>
        <taxon>Fungi</taxon>
        <taxon>Dikarya</taxon>
        <taxon>Basidiomycota</taxon>
        <taxon>Agaricomycotina</taxon>
        <taxon>Agaricomycetes</taxon>
        <taxon>Agaricomycetidae</taxon>
        <taxon>Agaricales</taxon>
        <taxon>Schizophyllaceae</taxon>
        <taxon>Schizophyllum</taxon>
    </lineage>
</organism>
<dbReference type="GO" id="GO:0005524">
    <property type="term" value="F:ATP binding"/>
    <property type="evidence" value="ECO:0007669"/>
    <property type="project" value="InterPro"/>
</dbReference>
<feature type="domain" description="Protein kinase" evidence="2">
    <location>
        <begin position="1"/>
        <end position="276"/>
    </location>
</feature>
<dbReference type="InterPro" id="IPR000719">
    <property type="entry name" value="Prot_kinase_dom"/>
</dbReference>
<evidence type="ECO:0000313" key="3">
    <source>
        <dbReference type="EMBL" id="EFI99657.1"/>
    </source>
</evidence>
<dbReference type="eggNOG" id="ENOG502SZJ3">
    <property type="taxonomic scope" value="Eukaryota"/>
</dbReference>
<dbReference type="InterPro" id="IPR011009">
    <property type="entry name" value="Kinase-like_dom_sf"/>
</dbReference>
<dbReference type="AlphaFoldDB" id="D8PXE4"/>
<dbReference type="STRING" id="578458.D8PXE4"/>
<evidence type="ECO:0000256" key="1">
    <source>
        <dbReference type="SAM" id="Phobius"/>
    </source>
</evidence>
<accession>D8PXE4</accession>
<dbReference type="SUPFAM" id="SSF56112">
    <property type="entry name" value="Protein kinase-like (PK-like)"/>
    <property type="match status" value="1"/>
</dbReference>
<dbReference type="Proteomes" id="UP000007431">
    <property type="component" value="Unassembled WGS sequence"/>
</dbReference>
<dbReference type="SMART" id="SM00220">
    <property type="entry name" value="S_TKc"/>
    <property type="match status" value="1"/>
</dbReference>
<evidence type="ECO:0000259" key="2">
    <source>
        <dbReference type="PROSITE" id="PS50011"/>
    </source>
</evidence>
<dbReference type="VEuPathDB" id="FungiDB:SCHCODRAFT_02201031"/>
<gene>
    <name evidence="3" type="ORF">SCHCODRAFT_233600</name>
</gene>
<dbReference type="InParanoid" id="D8PXE4"/>
<feature type="transmembrane region" description="Helical" evidence="1">
    <location>
        <begin position="282"/>
        <end position="303"/>
    </location>
</feature>